<organism evidence="1 2">
    <name type="scientific">Jeotgalibacillus soli</name>
    <dbReference type="NCBI Taxonomy" id="889306"/>
    <lineage>
        <taxon>Bacteria</taxon>
        <taxon>Bacillati</taxon>
        <taxon>Bacillota</taxon>
        <taxon>Bacilli</taxon>
        <taxon>Bacillales</taxon>
        <taxon>Caryophanaceae</taxon>
        <taxon>Jeotgalibacillus</taxon>
    </lineage>
</organism>
<dbReference type="AlphaFoldDB" id="A0A0C2RQF5"/>
<dbReference type="RefSeq" id="WP_235420788.1">
    <property type="nucleotide sequence ID" value="NZ_JXRP01000003.1"/>
</dbReference>
<dbReference type="Proteomes" id="UP000031938">
    <property type="component" value="Unassembled WGS sequence"/>
</dbReference>
<proteinExistence type="predicted"/>
<dbReference type="PATRIC" id="fig|889306.3.peg.19"/>
<keyword evidence="2" id="KW-1185">Reference proteome</keyword>
<reference evidence="1 2" key="1">
    <citation type="submission" date="2015-01" db="EMBL/GenBank/DDBJ databases">
        <title>Genome sequencing of Jeotgalibacillus soli.</title>
        <authorList>
            <person name="Goh K.M."/>
            <person name="Chan K.-G."/>
            <person name="Yaakop A.S."/>
            <person name="Ee R."/>
            <person name="Gan H.M."/>
            <person name="Chan C.S."/>
        </authorList>
    </citation>
    <scope>NUCLEOTIDE SEQUENCE [LARGE SCALE GENOMIC DNA]</scope>
    <source>
        <strain evidence="1 2">P9</strain>
    </source>
</reference>
<name>A0A0C2RQF5_9BACL</name>
<protein>
    <submittedName>
        <fullName evidence="1">Uncharacterized protein</fullName>
    </submittedName>
</protein>
<gene>
    <name evidence="1" type="ORF">KP78_00200</name>
</gene>
<sequence>MAHELAHHSDLFVDKFEDERKDSIWFEKGMCGYLPRKIVLDETAFKEITNIKLELVKVHKGKYGKHSLDKFGTN</sequence>
<evidence type="ECO:0000313" key="2">
    <source>
        <dbReference type="Proteomes" id="UP000031938"/>
    </source>
</evidence>
<comment type="caution">
    <text evidence="1">The sequence shown here is derived from an EMBL/GenBank/DDBJ whole genome shotgun (WGS) entry which is preliminary data.</text>
</comment>
<dbReference type="EMBL" id="JXRP01000003">
    <property type="protein sequence ID" value="KIL52485.1"/>
    <property type="molecule type" value="Genomic_DNA"/>
</dbReference>
<evidence type="ECO:0000313" key="1">
    <source>
        <dbReference type="EMBL" id="KIL52485.1"/>
    </source>
</evidence>
<accession>A0A0C2RQF5</accession>